<dbReference type="RefSeq" id="WP_179812710.1">
    <property type="nucleotide sequence ID" value="NZ_JACBZD010000001.1"/>
</dbReference>
<gene>
    <name evidence="1" type="ORF">FHU37_000640</name>
</gene>
<evidence type="ECO:0000313" key="2">
    <source>
        <dbReference type="Proteomes" id="UP000567795"/>
    </source>
</evidence>
<reference evidence="1 2" key="1">
    <citation type="submission" date="2020-07" db="EMBL/GenBank/DDBJ databases">
        <title>Sequencing the genomes of 1000 actinobacteria strains.</title>
        <authorList>
            <person name="Klenk H.-P."/>
        </authorList>
    </citation>
    <scope>NUCLEOTIDE SEQUENCE [LARGE SCALE GENOMIC DNA]</scope>
    <source>
        <strain evidence="1 2">DSM 42178</strain>
    </source>
</reference>
<proteinExistence type="predicted"/>
<name>A0A852ZQC9_9ACTN</name>
<dbReference type="Proteomes" id="UP000567795">
    <property type="component" value="Unassembled WGS sequence"/>
</dbReference>
<sequence length="70" mass="7995">MTTGSTTSHRFELWEYDAENADEYVGYATLSNDGCIIWEGISAWVDGGNDRAEFYLLTNDSRATWATFWD</sequence>
<protein>
    <submittedName>
        <fullName evidence="1">Uncharacterized protein</fullName>
    </submittedName>
</protein>
<keyword evidence="2" id="KW-1185">Reference proteome</keyword>
<dbReference type="EMBL" id="JACBZD010000001">
    <property type="protein sequence ID" value="NYI03697.1"/>
    <property type="molecule type" value="Genomic_DNA"/>
</dbReference>
<accession>A0A852ZQC9</accession>
<dbReference type="AlphaFoldDB" id="A0A852ZQC9"/>
<evidence type="ECO:0000313" key="1">
    <source>
        <dbReference type="EMBL" id="NYI03697.1"/>
    </source>
</evidence>
<organism evidence="1 2">
    <name type="scientific">Allostreptomyces psammosilenae</name>
    <dbReference type="NCBI Taxonomy" id="1892865"/>
    <lineage>
        <taxon>Bacteria</taxon>
        <taxon>Bacillati</taxon>
        <taxon>Actinomycetota</taxon>
        <taxon>Actinomycetes</taxon>
        <taxon>Kitasatosporales</taxon>
        <taxon>Streptomycetaceae</taxon>
        <taxon>Allostreptomyces</taxon>
    </lineage>
</organism>
<comment type="caution">
    <text evidence="1">The sequence shown here is derived from an EMBL/GenBank/DDBJ whole genome shotgun (WGS) entry which is preliminary data.</text>
</comment>